<dbReference type="PANTHER" id="PTHR48098">
    <property type="entry name" value="ENTEROCHELIN ESTERASE-RELATED"/>
    <property type="match status" value="1"/>
</dbReference>
<dbReference type="GO" id="GO:0006826">
    <property type="term" value="P:iron ion transport"/>
    <property type="evidence" value="ECO:0007669"/>
    <property type="project" value="InterPro"/>
</dbReference>
<dbReference type="NCBIfam" id="NF007758">
    <property type="entry name" value="PRK10439.1"/>
    <property type="match status" value="1"/>
</dbReference>
<keyword evidence="8" id="KW-1185">Reference proteome</keyword>
<dbReference type="InterPro" id="IPR050583">
    <property type="entry name" value="Mycobacterial_A85_antigen"/>
</dbReference>
<evidence type="ECO:0000259" key="5">
    <source>
        <dbReference type="Pfam" id="PF11806"/>
    </source>
</evidence>
<reference evidence="7 8" key="2">
    <citation type="submission" date="2018-06" db="EMBL/GenBank/DDBJ databases">
        <authorList>
            <consortium name="Pathogen Informatics"/>
            <person name="Doyle S."/>
        </authorList>
    </citation>
    <scope>NUCLEOTIDE SEQUENCE [LARGE SCALE GENOMIC DNA]</scope>
    <source>
        <strain evidence="7 8">NCTC10476</strain>
    </source>
</reference>
<dbReference type="PANTHER" id="PTHR48098:SF3">
    <property type="entry name" value="IRON(III) ENTEROBACTIN ESTERASE"/>
    <property type="match status" value="1"/>
</dbReference>
<dbReference type="OrthoDB" id="9775130at2"/>
<dbReference type="STRING" id="29486.UGYR_07475"/>
<comment type="subcellular location">
    <subcellularLocation>
        <location evidence="1">Cytoplasm</location>
    </subcellularLocation>
</comment>
<evidence type="ECO:0000313" key="8">
    <source>
        <dbReference type="Proteomes" id="UP000255169"/>
    </source>
</evidence>
<dbReference type="GO" id="GO:0008849">
    <property type="term" value="F:enterochelin esterase activity"/>
    <property type="evidence" value="ECO:0007669"/>
    <property type="project" value="InterPro"/>
</dbReference>
<comment type="similarity">
    <text evidence="4">Belongs to the Fes family.</text>
</comment>
<dbReference type="GeneID" id="66880649"/>
<evidence type="ECO:0000256" key="4">
    <source>
        <dbReference type="ARBA" id="ARBA00024201"/>
    </source>
</evidence>
<dbReference type="Proteomes" id="UP000255169">
    <property type="component" value="Unassembled WGS sequence"/>
</dbReference>
<dbReference type="GO" id="GO:0005506">
    <property type="term" value="F:iron ion binding"/>
    <property type="evidence" value="ECO:0007669"/>
    <property type="project" value="InterPro"/>
</dbReference>
<protein>
    <submittedName>
        <fullName evidence="6 7">Enterobactin esterase</fullName>
    </submittedName>
</protein>
<dbReference type="Gene3D" id="2.60.40.10">
    <property type="entry name" value="Immunoglobulins"/>
    <property type="match status" value="1"/>
</dbReference>
<dbReference type="ESTHER" id="yerru-c4um93">
    <property type="family name" value="A85-IroE-IroD-Fes-Yiel"/>
</dbReference>
<evidence type="ECO:0000256" key="3">
    <source>
        <dbReference type="ARBA" id="ARBA00022801"/>
    </source>
</evidence>
<keyword evidence="2" id="KW-0963">Cytoplasm</keyword>
<proteinExistence type="inferred from homology"/>
<name>A0A0A8VMG5_YERRU</name>
<accession>A0A0A8VMG5</accession>
<feature type="domain" description="Enterochelin esterase N-terminal" evidence="5">
    <location>
        <begin position="46"/>
        <end position="175"/>
    </location>
</feature>
<dbReference type="InterPro" id="IPR014756">
    <property type="entry name" value="Ig_E-set"/>
</dbReference>
<dbReference type="SUPFAM" id="SSF53474">
    <property type="entry name" value="alpha/beta-Hydrolases"/>
    <property type="match status" value="1"/>
</dbReference>
<dbReference type="InterPro" id="IPR013783">
    <property type="entry name" value="Ig-like_fold"/>
</dbReference>
<dbReference type="AlphaFoldDB" id="A0A0A8VMG5"/>
<reference evidence="6" key="1">
    <citation type="journal article" date="2015" name="Genome Announc.">
        <title>Complete Genome Sequence of Yersinia ruckeri Strain CSF007-82, Etiologic Agent of Red Mouth Disease in Salmonid Fish.</title>
        <authorList>
            <person name="Nelson M.C."/>
            <person name="LaPatra S.E."/>
            <person name="Welch T.J."/>
            <person name="Graf J."/>
        </authorList>
    </citation>
    <scope>NUCLEOTIDE SEQUENCE</scope>
    <source>
        <strain evidence="6">CSF007-82</strain>
    </source>
</reference>
<keyword evidence="3" id="KW-0378">Hydrolase</keyword>
<dbReference type="InterPro" id="IPR000801">
    <property type="entry name" value="Esterase-like"/>
</dbReference>
<gene>
    <name evidence="7" type="primary">fes</name>
    <name evidence="6" type="ORF">CSF007_15265</name>
    <name evidence="7" type="ORF">NCTC10476_02672</name>
</gene>
<dbReference type="Pfam" id="PF11806">
    <property type="entry name" value="Enterochelin_N"/>
    <property type="match status" value="1"/>
</dbReference>
<dbReference type="InterPro" id="IPR021764">
    <property type="entry name" value="Enterochelin_esterase_N"/>
</dbReference>
<evidence type="ECO:0000313" key="7">
    <source>
        <dbReference type="EMBL" id="SUQ01321.1"/>
    </source>
</evidence>
<organism evidence="6">
    <name type="scientific">Yersinia ruckeri</name>
    <dbReference type="NCBI Taxonomy" id="29486"/>
    <lineage>
        <taxon>Bacteria</taxon>
        <taxon>Pseudomonadati</taxon>
        <taxon>Pseudomonadota</taxon>
        <taxon>Gammaproteobacteria</taxon>
        <taxon>Enterobacterales</taxon>
        <taxon>Yersiniaceae</taxon>
        <taxon>Yersinia</taxon>
    </lineage>
</organism>
<dbReference type="EMBL" id="LN681231">
    <property type="protein sequence ID" value="CEK28776.1"/>
    <property type="molecule type" value="Genomic_DNA"/>
</dbReference>
<evidence type="ECO:0000256" key="2">
    <source>
        <dbReference type="ARBA" id="ARBA00022490"/>
    </source>
</evidence>
<dbReference type="GO" id="GO:0005737">
    <property type="term" value="C:cytoplasm"/>
    <property type="evidence" value="ECO:0007669"/>
    <property type="project" value="UniProtKB-SubCell"/>
</dbReference>
<dbReference type="Pfam" id="PF00756">
    <property type="entry name" value="Esterase"/>
    <property type="match status" value="1"/>
</dbReference>
<sequence length="439" mass="49449">MNVVNRYPVSQNWLTDPQAGSESWWQMVAQWGTPLVESVSTEQVKLTFLWRDPQGNAQQSALDRVYIDVNGVTDHHSFSPEYLKRLGDTDVWYWQTEVEADFRGSYSVIPVTAAQCLQLPEGTYEQRRMAQRNGWIALLELAECDPLNLTCPHYSHRGTALSAVHLSASLPQPAWQSVDAGNPQSLDLERLHKIDWGSKLLGNTRKVWLYTTGKTDHKQDRPLVILLDGQYWAQGQPVFGVLDQQTASGQLPPAVYVLIDVIDPQHRGEELPCNPTFWQAIQAELLPQVAMLEPFSEQASRTVVAGQSYGGLAALYAGLHWPQRFGCVLSQSGSFWWPSVDDSMLMPDGRSDMAGWLTEQVKNGVGNDHQLTIFMEAGHREDVIYQVNQAMRQVLGQSSHRVEYRVYSGGHDAICWRGGLIDGLHYLLNPKTESDKYDQ</sequence>
<evidence type="ECO:0000256" key="1">
    <source>
        <dbReference type="ARBA" id="ARBA00004496"/>
    </source>
</evidence>
<evidence type="ECO:0000313" key="6">
    <source>
        <dbReference type="EMBL" id="CEK28776.1"/>
    </source>
</evidence>
<dbReference type="EMBL" id="UHJG01000001">
    <property type="protein sequence ID" value="SUQ01321.1"/>
    <property type="molecule type" value="Genomic_DNA"/>
</dbReference>
<dbReference type="Gene3D" id="3.40.50.1820">
    <property type="entry name" value="alpha/beta hydrolase"/>
    <property type="match status" value="1"/>
</dbReference>
<dbReference type="RefSeq" id="WP_004722008.1">
    <property type="nucleotide sequence ID" value="NZ_CCYO01000005.1"/>
</dbReference>
<dbReference type="SUPFAM" id="SSF81296">
    <property type="entry name" value="E set domains"/>
    <property type="match status" value="1"/>
</dbReference>
<dbReference type="InterPro" id="IPR029058">
    <property type="entry name" value="AB_hydrolase_fold"/>
</dbReference>